<feature type="domain" description="HAMP" evidence="13">
    <location>
        <begin position="562"/>
        <end position="614"/>
    </location>
</feature>
<evidence type="ECO:0000256" key="8">
    <source>
        <dbReference type="ARBA" id="ARBA00022989"/>
    </source>
</evidence>
<evidence type="ECO:0000256" key="4">
    <source>
        <dbReference type="ARBA" id="ARBA00022553"/>
    </source>
</evidence>
<dbReference type="Gene3D" id="3.30.565.10">
    <property type="entry name" value="Histidine kinase-like ATPase, C-terminal domain"/>
    <property type="match status" value="1"/>
</dbReference>
<feature type="region of interest" description="Disordered" evidence="10">
    <location>
        <begin position="51"/>
        <end position="88"/>
    </location>
</feature>
<evidence type="ECO:0000256" key="2">
    <source>
        <dbReference type="ARBA" id="ARBA00004236"/>
    </source>
</evidence>
<dbReference type="InterPro" id="IPR003661">
    <property type="entry name" value="HisK_dim/P_dom"/>
</dbReference>
<dbReference type="PROSITE" id="PS50109">
    <property type="entry name" value="HIS_KIN"/>
    <property type="match status" value="1"/>
</dbReference>
<dbReference type="SMART" id="SM00387">
    <property type="entry name" value="HATPase_c"/>
    <property type="match status" value="1"/>
</dbReference>
<keyword evidence="11" id="KW-0472">Membrane</keyword>
<keyword evidence="4" id="KW-0597">Phosphoprotein</keyword>
<evidence type="ECO:0000256" key="3">
    <source>
        <dbReference type="ARBA" id="ARBA00012438"/>
    </source>
</evidence>
<feature type="transmembrane region" description="Helical" evidence="11">
    <location>
        <begin position="536"/>
        <end position="557"/>
    </location>
</feature>
<dbReference type="AlphaFoldDB" id="D9WVR8"/>
<feature type="compositionally biased region" description="Polar residues" evidence="10">
    <location>
        <begin position="126"/>
        <end position="138"/>
    </location>
</feature>
<evidence type="ECO:0000256" key="11">
    <source>
        <dbReference type="SAM" id="Phobius"/>
    </source>
</evidence>
<keyword evidence="5" id="KW-0808">Transferase</keyword>
<feature type="region of interest" description="Disordered" evidence="10">
    <location>
        <begin position="821"/>
        <end position="857"/>
    </location>
</feature>
<dbReference type="Pfam" id="PF02518">
    <property type="entry name" value="HATPase_c"/>
    <property type="match status" value="1"/>
</dbReference>
<protein>
    <recommendedName>
        <fullName evidence="3">histidine kinase</fullName>
        <ecNumber evidence="3">2.7.13.3</ecNumber>
    </recommendedName>
</protein>
<dbReference type="CDD" id="cd00082">
    <property type="entry name" value="HisKA"/>
    <property type="match status" value="1"/>
</dbReference>
<keyword evidence="15" id="KW-1185">Reference proteome</keyword>
<feature type="compositionally biased region" description="Basic residues" evidence="10">
    <location>
        <begin position="165"/>
        <end position="200"/>
    </location>
</feature>
<dbReference type="EMBL" id="GG657754">
    <property type="protein sequence ID" value="EFL24427.1"/>
    <property type="molecule type" value="Genomic_DNA"/>
</dbReference>
<reference evidence="14 15" key="1">
    <citation type="submission" date="2009-02" db="EMBL/GenBank/DDBJ databases">
        <title>Annotation of Streptomyces hygroscopicus strain ATCC 53653.</title>
        <authorList>
            <consortium name="The Broad Institute Genome Sequencing Platform"/>
            <consortium name="Broad Institute Microbial Sequencing Center"/>
            <person name="Fischbach M."/>
            <person name="Godfrey P."/>
            <person name="Ward D."/>
            <person name="Young S."/>
            <person name="Zeng Q."/>
            <person name="Koehrsen M."/>
            <person name="Alvarado L."/>
            <person name="Berlin A.M."/>
            <person name="Bochicchio J."/>
            <person name="Borenstein D."/>
            <person name="Chapman S.B."/>
            <person name="Chen Z."/>
            <person name="Engels R."/>
            <person name="Freedman E."/>
            <person name="Gellesch M."/>
            <person name="Goldberg J."/>
            <person name="Griggs A."/>
            <person name="Gujja S."/>
            <person name="Heilman E.R."/>
            <person name="Heiman D.I."/>
            <person name="Hepburn T.A."/>
            <person name="Howarth C."/>
            <person name="Jen D."/>
            <person name="Larson L."/>
            <person name="Lewis B."/>
            <person name="Mehta T."/>
            <person name="Park D."/>
            <person name="Pearson M."/>
            <person name="Richards J."/>
            <person name="Roberts A."/>
            <person name="Saif S."/>
            <person name="Shea T.D."/>
            <person name="Shenoy N."/>
            <person name="Sisk P."/>
            <person name="Stolte C."/>
            <person name="Sykes S.N."/>
            <person name="Thomson T."/>
            <person name="Walk T."/>
            <person name="White J."/>
            <person name="Yandava C."/>
            <person name="Straight P."/>
            <person name="Clardy J."/>
            <person name="Hung D."/>
            <person name="Kolter R."/>
            <person name="Mekalanos J."/>
            <person name="Walker S."/>
            <person name="Walsh C.T."/>
            <person name="Wieland-Brown L.C."/>
            <person name="Haas B."/>
            <person name="Nusbaum C."/>
            <person name="Birren B."/>
        </authorList>
    </citation>
    <scope>NUCLEOTIDE SEQUENCE [LARGE SCALE GENOMIC DNA]</scope>
    <source>
        <strain evidence="14 15">ATCC 53653</strain>
    </source>
</reference>
<sequence>MHTAAADRLRRRPRGRPLRRARPGRRGRGRSPFPGQLVAYPGVVEGRRHMGVGIRSGVRQRPRAEQARSGEHAHPEQGGRRAAPGRAGPRGLAAAVARAVAGAGTGRCHAFQPAAPSFNVRLRPAQTPQPADPHTSSPWLPWPYAPSARGRGRPPAARRAGARAARPRPCRGHGRHGHGRAGRGRHPPARPRGARPRSAGRGRGPGAAHAARGQRRTGDRRDGAGRGARHGRRAGQRRGRLHRQTLRRGPAGRPDQGRAAAAGRTGTRAVDPGRRAGRLARGAGGDAGGRGRGADAARVRPAVSSGAAGRAGGEPPRTAGGGVAAAAGRSGQDRRRPSVLAAPEAGRDGPEPALSAHGAHGGREAGRSRRRAGGVAAVRRQLLWLTAATTALVLAALLVPLVLLTRGHAADRATADATQRAQSLAAVVGRSLAHPDRRDGMEQVRTALDGVNGPGLPRSSVILPDGRSLGAPAPVTDAVRLARHGRAFLYAPEGGGRVALVPVQGITADPGAGVRSGGTAVVQVAVDQRQLYDGVLASWLAIAGIGAGLILLGLLVADRLGARLVGSTRRLASVADRLAAGDLAARAEPEGPPELRLVAVQLNHLASRIDELLAAERENAADLAHRLRTPVAVLRLDAEGLRDTAEAERIAADVAALERSVDEVIQSARHPLGGGAEDGTDGGAPAAEAGRTADLAALARERSAFWLPLAEDQDRTVAVDIPEQPVPVRVGETDLTAVLDVLLGNVFDHTPHGTAFRVAVRPDDDDGGGGGGVLVVEDDGPGFPSGDMTGRGTSGAGSTGLGLDIARRTARESGGEVVVAPAAAPVGDGPSGNGASGARITVRFGAPPAPEDVTAAP</sequence>
<dbReference type="SUPFAM" id="SSF55874">
    <property type="entry name" value="ATPase domain of HSP90 chaperone/DNA topoisomerase II/histidine kinase"/>
    <property type="match status" value="1"/>
</dbReference>
<dbReference type="InterPro" id="IPR003594">
    <property type="entry name" value="HATPase_dom"/>
</dbReference>
<feature type="region of interest" description="Disordered" evidence="10">
    <location>
        <begin position="1"/>
        <end position="38"/>
    </location>
</feature>
<dbReference type="STRING" id="457427.SSOG_04141"/>
<feature type="compositionally biased region" description="Basic residues" evidence="10">
    <location>
        <begin position="227"/>
        <end position="246"/>
    </location>
</feature>
<dbReference type="CDD" id="cd06225">
    <property type="entry name" value="HAMP"/>
    <property type="match status" value="1"/>
</dbReference>
<evidence type="ECO:0000259" key="13">
    <source>
        <dbReference type="PROSITE" id="PS50885"/>
    </source>
</evidence>
<evidence type="ECO:0000313" key="15">
    <source>
        <dbReference type="Proteomes" id="UP000003963"/>
    </source>
</evidence>
<evidence type="ECO:0000256" key="10">
    <source>
        <dbReference type="SAM" id="MobiDB-lite"/>
    </source>
</evidence>
<feature type="region of interest" description="Disordered" evidence="10">
    <location>
        <begin position="123"/>
        <end position="370"/>
    </location>
</feature>
<keyword evidence="9" id="KW-0902">Two-component regulatory system</keyword>
<evidence type="ECO:0000256" key="1">
    <source>
        <dbReference type="ARBA" id="ARBA00000085"/>
    </source>
</evidence>
<name>D9WVR8_9ACTN</name>
<feature type="compositionally biased region" description="Basic and acidic residues" evidence="10">
    <location>
        <begin position="62"/>
        <end position="79"/>
    </location>
</feature>
<feature type="transmembrane region" description="Helical" evidence="11">
    <location>
        <begin position="382"/>
        <end position="404"/>
    </location>
</feature>
<proteinExistence type="predicted"/>
<feature type="compositionally biased region" description="Low complexity" evidence="10">
    <location>
        <begin position="145"/>
        <end position="164"/>
    </location>
</feature>
<feature type="compositionally biased region" description="Gly residues" evidence="10">
    <location>
        <begin position="282"/>
        <end position="291"/>
    </location>
</feature>
<accession>D9WVR8</accession>
<feature type="compositionally biased region" description="Basic residues" evidence="10">
    <location>
        <begin position="9"/>
        <end position="29"/>
    </location>
</feature>
<keyword evidence="6 11" id="KW-0812">Transmembrane</keyword>
<dbReference type="GO" id="GO:0005886">
    <property type="term" value="C:plasma membrane"/>
    <property type="evidence" value="ECO:0007669"/>
    <property type="project" value="UniProtKB-SubCell"/>
</dbReference>
<comment type="subcellular location">
    <subcellularLocation>
        <location evidence="2">Cell membrane</location>
    </subcellularLocation>
</comment>
<dbReference type="PROSITE" id="PS50885">
    <property type="entry name" value="HAMP"/>
    <property type="match status" value="1"/>
</dbReference>
<feature type="compositionally biased region" description="Low complexity" evidence="10">
    <location>
        <begin position="299"/>
        <end position="330"/>
    </location>
</feature>
<comment type="catalytic activity">
    <reaction evidence="1">
        <text>ATP + protein L-histidine = ADP + protein N-phospho-L-histidine.</text>
        <dbReference type="EC" id="2.7.13.3"/>
    </reaction>
</comment>
<dbReference type="SMART" id="SM00388">
    <property type="entry name" value="HisKA"/>
    <property type="match status" value="1"/>
</dbReference>
<evidence type="ECO:0000256" key="9">
    <source>
        <dbReference type="ARBA" id="ARBA00023012"/>
    </source>
</evidence>
<evidence type="ECO:0000256" key="5">
    <source>
        <dbReference type="ARBA" id="ARBA00022679"/>
    </source>
</evidence>
<evidence type="ECO:0000259" key="12">
    <source>
        <dbReference type="PROSITE" id="PS50109"/>
    </source>
</evidence>
<dbReference type="InterPro" id="IPR003660">
    <property type="entry name" value="HAMP_dom"/>
</dbReference>
<keyword evidence="7" id="KW-0418">Kinase</keyword>
<evidence type="ECO:0000256" key="7">
    <source>
        <dbReference type="ARBA" id="ARBA00022777"/>
    </source>
</evidence>
<dbReference type="GO" id="GO:0000155">
    <property type="term" value="F:phosphorelay sensor kinase activity"/>
    <property type="evidence" value="ECO:0007669"/>
    <property type="project" value="InterPro"/>
</dbReference>
<dbReference type="SUPFAM" id="SSF47384">
    <property type="entry name" value="Homodimeric domain of signal transducing histidine kinase"/>
    <property type="match status" value="1"/>
</dbReference>
<dbReference type="PANTHER" id="PTHR45436">
    <property type="entry name" value="SENSOR HISTIDINE KINASE YKOH"/>
    <property type="match status" value="1"/>
</dbReference>
<dbReference type="InterPro" id="IPR005467">
    <property type="entry name" value="His_kinase_dom"/>
</dbReference>
<organism evidence="14 15">
    <name type="scientific">Streptomyces himastatinicus ATCC 53653</name>
    <dbReference type="NCBI Taxonomy" id="457427"/>
    <lineage>
        <taxon>Bacteria</taxon>
        <taxon>Bacillati</taxon>
        <taxon>Actinomycetota</taxon>
        <taxon>Actinomycetes</taxon>
        <taxon>Kitasatosporales</taxon>
        <taxon>Streptomycetaceae</taxon>
        <taxon>Streptomyces</taxon>
        <taxon>Streptomyces violaceusniger group</taxon>
    </lineage>
</organism>
<feature type="domain" description="Histidine kinase" evidence="12">
    <location>
        <begin position="622"/>
        <end position="848"/>
    </location>
</feature>
<dbReference type="EC" id="2.7.13.3" evidence="3"/>
<dbReference type="Pfam" id="PF00672">
    <property type="entry name" value="HAMP"/>
    <property type="match status" value="1"/>
</dbReference>
<feature type="compositionally biased region" description="Low complexity" evidence="10">
    <location>
        <begin position="257"/>
        <end position="269"/>
    </location>
</feature>
<dbReference type="InterPro" id="IPR050428">
    <property type="entry name" value="TCS_sensor_his_kinase"/>
</dbReference>
<dbReference type="InterPro" id="IPR036890">
    <property type="entry name" value="HATPase_C_sf"/>
</dbReference>
<evidence type="ECO:0000313" key="14">
    <source>
        <dbReference type="EMBL" id="EFL24427.1"/>
    </source>
</evidence>
<dbReference type="HOGENOM" id="CLU_333414_0_0_11"/>
<dbReference type="Proteomes" id="UP000003963">
    <property type="component" value="Unassembled WGS sequence"/>
</dbReference>
<dbReference type="SMART" id="SM00304">
    <property type="entry name" value="HAMP"/>
    <property type="match status" value="1"/>
</dbReference>
<dbReference type="Gene3D" id="1.10.287.130">
    <property type="match status" value="1"/>
</dbReference>
<dbReference type="InterPro" id="IPR036097">
    <property type="entry name" value="HisK_dim/P_sf"/>
</dbReference>
<gene>
    <name evidence="14" type="ORF">SSOG_04141</name>
</gene>
<evidence type="ECO:0000256" key="6">
    <source>
        <dbReference type="ARBA" id="ARBA00022692"/>
    </source>
</evidence>
<dbReference type="PANTHER" id="PTHR45436:SF5">
    <property type="entry name" value="SENSOR HISTIDINE KINASE TRCS"/>
    <property type="match status" value="1"/>
</dbReference>
<keyword evidence="8 11" id="KW-1133">Transmembrane helix</keyword>